<dbReference type="PROSITE" id="PS50969">
    <property type="entry name" value="FCP1"/>
    <property type="match status" value="1"/>
</dbReference>
<dbReference type="Proteomes" id="UP000030706">
    <property type="component" value="Unassembled WGS sequence"/>
</dbReference>
<protein>
    <submittedName>
        <fullName evidence="3">NIF-domain-containing protein</fullName>
    </submittedName>
</protein>
<dbReference type="EMBL" id="KL584974">
    <property type="protein sequence ID" value="KEQ89576.1"/>
    <property type="molecule type" value="Genomic_DNA"/>
</dbReference>
<feature type="compositionally biased region" description="Polar residues" evidence="1">
    <location>
        <begin position="320"/>
        <end position="332"/>
    </location>
</feature>
<keyword evidence="4" id="KW-1185">Reference proteome</keyword>
<dbReference type="InterPro" id="IPR036412">
    <property type="entry name" value="HAD-like_sf"/>
</dbReference>
<dbReference type="Pfam" id="PF03031">
    <property type="entry name" value="NIF"/>
    <property type="match status" value="1"/>
</dbReference>
<gene>
    <name evidence="3" type="ORF">M438DRAFT_9362</name>
</gene>
<dbReference type="GO" id="GO:0045944">
    <property type="term" value="P:positive regulation of transcription by RNA polymerase II"/>
    <property type="evidence" value="ECO:0007669"/>
    <property type="project" value="UniProtKB-ARBA"/>
</dbReference>
<sequence>MAEPRQTSLQPPDSPRTTAESTNSAATAVPPSASPNNHDYSSVATPGQPLVTPRRSKRSLRSRARTGSNASSKRSHRARPSMSEKPTRPLSGATTQSNAARPKKKSKFLSFLNCCGSDDAHENDQDVPSRQSVPAQPSQVDQQPSTNSNPTMQSVDTIDEKPATTSYPAEQSGPSAHAENEKTALPPQSQSESRTEGVAAPPQIATDVPPTGSVDGQGPPVQGSSDQSYLSQPDVIVQAPTPIATTADEDLMIADRTPEQQARDTDIEMTDVGPSLPLSANDVSGTSEDEGHVSARRESGSRVDLPPPPPLVERQAQVAHPNTSSHDTSSVPSPEPQKWLLPSVRPEHRGRKCLILDLDETLVHSSFKTLHQADFTIPVEIEGQYHNVYVIKRPGVDAFMKRVGELYEVVVFTASVSKYGDPLLDQLDIHNVVHHRLFRESCYNHQGNYVKDLSQVGRDLKETIIIDNSPTSYIFHPQHAVPISSWFSDAHDNELLDLIPVLEDLAGPQVSDVSLVLDVAL</sequence>
<feature type="compositionally biased region" description="Basic residues" evidence="1">
    <location>
        <begin position="54"/>
        <end position="64"/>
    </location>
</feature>
<feature type="region of interest" description="Disordered" evidence="1">
    <location>
        <begin position="1"/>
        <end position="343"/>
    </location>
</feature>
<dbReference type="InterPro" id="IPR004274">
    <property type="entry name" value="FCP1_dom"/>
</dbReference>
<evidence type="ECO:0000259" key="2">
    <source>
        <dbReference type="PROSITE" id="PS50969"/>
    </source>
</evidence>
<feature type="compositionally biased region" description="Low complexity" evidence="1">
    <location>
        <begin position="17"/>
        <end position="37"/>
    </location>
</feature>
<evidence type="ECO:0000313" key="3">
    <source>
        <dbReference type="EMBL" id="KEQ89576.1"/>
    </source>
</evidence>
<name>A0A074YRW4_AURPU</name>
<dbReference type="GeneID" id="40752715"/>
<dbReference type="PANTHER" id="PTHR12210">
    <property type="entry name" value="DULLARD PROTEIN PHOSPHATASE"/>
    <property type="match status" value="1"/>
</dbReference>
<feature type="compositionally biased region" description="Basic and acidic residues" evidence="1">
    <location>
        <begin position="256"/>
        <end position="266"/>
    </location>
</feature>
<dbReference type="GO" id="GO:0009651">
    <property type="term" value="P:response to salt stress"/>
    <property type="evidence" value="ECO:0007669"/>
    <property type="project" value="UniProtKB-ARBA"/>
</dbReference>
<dbReference type="InterPro" id="IPR011948">
    <property type="entry name" value="Dullard_phosphatase"/>
</dbReference>
<dbReference type="InterPro" id="IPR023214">
    <property type="entry name" value="HAD_sf"/>
</dbReference>
<reference evidence="3 4" key="1">
    <citation type="journal article" date="2014" name="BMC Genomics">
        <title>Genome sequencing of four Aureobasidium pullulans varieties: biotechnological potential, stress tolerance, and description of new species.</title>
        <authorList>
            <person name="Gostin Ar C."/>
            <person name="Ohm R.A."/>
            <person name="Kogej T."/>
            <person name="Sonjak S."/>
            <person name="Turk M."/>
            <person name="Zajc J."/>
            <person name="Zalar P."/>
            <person name="Grube M."/>
            <person name="Sun H."/>
            <person name="Han J."/>
            <person name="Sharma A."/>
            <person name="Chiniquy J."/>
            <person name="Ngan C.Y."/>
            <person name="Lipzen A."/>
            <person name="Barry K."/>
            <person name="Grigoriev I.V."/>
            <person name="Gunde-Cimerman N."/>
        </authorList>
    </citation>
    <scope>NUCLEOTIDE SEQUENCE [LARGE SCALE GENOMIC DNA]</scope>
    <source>
        <strain evidence="3 4">EXF-150</strain>
    </source>
</reference>
<feature type="compositionally biased region" description="Polar residues" evidence="1">
    <location>
        <begin position="222"/>
        <end position="231"/>
    </location>
</feature>
<dbReference type="SUPFAM" id="SSF56784">
    <property type="entry name" value="HAD-like"/>
    <property type="match status" value="1"/>
</dbReference>
<dbReference type="RefSeq" id="XP_029765763.1">
    <property type="nucleotide sequence ID" value="XM_029910409.1"/>
</dbReference>
<feature type="compositionally biased region" description="Polar residues" evidence="1">
    <location>
        <begin position="126"/>
        <end position="156"/>
    </location>
</feature>
<dbReference type="GO" id="GO:0016791">
    <property type="term" value="F:phosphatase activity"/>
    <property type="evidence" value="ECO:0007669"/>
    <property type="project" value="InterPro"/>
</dbReference>
<dbReference type="NCBIfam" id="TIGR02251">
    <property type="entry name" value="HIF-SF_euk"/>
    <property type="match status" value="1"/>
</dbReference>
<evidence type="ECO:0000256" key="1">
    <source>
        <dbReference type="SAM" id="MobiDB-lite"/>
    </source>
</evidence>
<feature type="compositionally biased region" description="Basic and acidic residues" evidence="1">
    <location>
        <begin position="289"/>
        <end position="301"/>
    </location>
</feature>
<dbReference type="OrthoDB" id="277011at2759"/>
<dbReference type="HOGENOM" id="CLU_020262_2_0_1"/>
<dbReference type="AlphaFoldDB" id="A0A074YRW4"/>
<dbReference type="Gene3D" id="3.40.50.1000">
    <property type="entry name" value="HAD superfamily/HAD-like"/>
    <property type="match status" value="1"/>
</dbReference>
<dbReference type="FunFam" id="3.40.50.1000:FF:000043">
    <property type="entry name" value="General stress response phosphoprotein phosphatase Psr1/2"/>
    <property type="match status" value="1"/>
</dbReference>
<proteinExistence type="predicted"/>
<feature type="compositionally biased region" description="Polar residues" evidence="1">
    <location>
        <begin position="163"/>
        <end position="174"/>
    </location>
</feature>
<feature type="domain" description="FCP1 homology" evidence="2">
    <location>
        <begin position="347"/>
        <end position="505"/>
    </location>
</feature>
<dbReference type="STRING" id="1043002.A0A074YRW4"/>
<dbReference type="InterPro" id="IPR050365">
    <property type="entry name" value="TIM50"/>
</dbReference>
<evidence type="ECO:0000313" key="4">
    <source>
        <dbReference type="Proteomes" id="UP000030706"/>
    </source>
</evidence>
<organism evidence="3 4">
    <name type="scientific">Aureobasidium pullulans EXF-150</name>
    <dbReference type="NCBI Taxonomy" id="1043002"/>
    <lineage>
        <taxon>Eukaryota</taxon>
        <taxon>Fungi</taxon>
        <taxon>Dikarya</taxon>
        <taxon>Ascomycota</taxon>
        <taxon>Pezizomycotina</taxon>
        <taxon>Dothideomycetes</taxon>
        <taxon>Dothideomycetidae</taxon>
        <taxon>Dothideales</taxon>
        <taxon>Saccotheciaceae</taxon>
        <taxon>Aureobasidium</taxon>
    </lineage>
</organism>
<dbReference type="GO" id="GO:0034198">
    <property type="term" value="P:cellular response to amino acid starvation"/>
    <property type="evidence" value="ECO:0007669"/>
    <property type="project" value="UniProtKB-ARBA"/>
</dbReference>
<dbReference type="CDD" id="cd07521">
    <property type="entry name" value="HAD_FCP1-like"/>
    <property type="match status" value="1"/>
</dbReference>
<dbReference type="GO" id="GO:1904262">
    <property type="term" value="P:negative regulation of TORC1 signaling"/>
    <property type="evidence" value="ECO:0007669"/>
    <property type="project" value="UniProtKB-ARBA"/>
</dbReference>
<feature type="compositionally biased region" description="Polar residues" evidence="1">
    <location>
        <begin position="1"/>
        <end position="11"/>
    </location>
</feature>
<accession>A0A074YRW4</accession>
<dbReference type="SMART" id="SM00577">
    <property type="entry name" value="CPDc"/>
    <property type="match status" value="1"/>
</dbReference>